<dbReference type="AlphaFoldDB" id="A0A9P5PMC7"/>
<evidence type="ECO:0000313" key="3">
    <source>
        <dbReference type="Proteomes" id="UP000772434"/>
    </source>
</evidence>
<sequence>MPDSTSNFSANADTQFVFYQPPNTSSSNTKEAGPKRPVGRPQGSGHRQQVERDLARQRRDTPASYQPIGLGVPGTSSGSNALTWDTLMHRNPSSSTMCSPLAVSSPPEQPSTLLIHSEHVPSKNISMSSLSSHTVLEHMQASLSTEVESDPDVITHVPSIVSDPECPSHPVCMDDDKMLEDQIDSLMAEGIGEDSLGEENSEEDRDEYNEEKNFDFEDPKTSQVKPNKATNAIGFMFFYTFDKLLY</sequence>
<feature type="region of interest" description="Disordered" evidence="1">
    <location>
        <begin position="190"/>
        <end position="225"/>
    </location>
</feature>
<evidence type="ECO:0000313" key="2">
    <source>
        <dbReference type="EMBL" id="KAF9066533.1"/>
    </source>
</evidence>
<protein>
    <submittedName>
        <fullName evidence="2">Uncharacterized protein</fullName>
    </submittedName>
</protein>
<dbReference type="Proteomes" id="UP000772434">
    <property type="component" value="Unassembled WGS sequence"/>
</dbReference>
<feature type="compositionally biased region" description="Basic and acidic residues" evidence="1">
    <location>
        <begin position="210"/>
        <end position="220"/>
    </location>
</feature>
<feature type="compositionally biased region" description="Polar residues" evidence="1">
    <location>
        <begin position="21"/>
        <end position="30"/>
    </location>
</feature>
<feature type="compositionally biased region" description="Polar residues" evidence="1">
    <location>
        <begin position="1"/>
        <end position="14"/>
    </location>
</feature>
<reference evidence="2" key="1">
    <citation type="submission" date="2020-11" db="EMBL/GenBank/DDBJ databases">
        <authorList>
            <consortium name="DOE Joint Genome Institute"/>
            <person name="Ahrendt S."/>
            <person name="Riley R."/>
            <person name="Andreopoulos W."/>
            <person name="Labutti K."/>
            <person name="Pangilinan J."/>
            <person name="Ruiz-Duenas F.J."/>
            <person name="Barrasa J.M."/>
            <person name="Sanchez-Garcia M."/>
            <person name="Camarero S."/>
            <person name="Miyauchi S."/>
            <person name="Serrano A."/>
            <person name="Linde D."/>
            <person name="Babiker R."/>
            <person name="Drula E."/>
            <person name="Ayuso-Fernandez I."/>
            <person name="Pacheco R."/>
            <person name="Padilla G."/>
            <person name="Ferreira P."/>
            <person name="Barriuso J."/>
            <person name="Kellner H."/>
            <person name="Castanera R."/>
            <person name="Alfaro M."/>
            <person name="Ramirez L."/>
            <person name="Pisabarro A.G."/>
            <person name="Kuo A."/>
            <person name="Tritt A."/>
            <person name="Lipzen A."/>
            <person name="He G."/>
            <person name="Yan M."/>
            <person name="Ng V."/>
            <person name="Cullen D."/>
            <person name="Martin F."/>
            <person name="Rosso M.-N."/>
            <person name="Henrissat B."/>
            <person name="Hibbett D."/>
            <person name="Martinez A.T."/>
            <person name="Grigoriev I.V."/>
        </authorList>
    </citation>
    <scope>NUCLEOTIDE SEQUENCE</scope>
    <source>
        <strain evidence="2">AH 40177</strain>
    </source>
</reference>
<accession>A0A9P5PMC7</accession>
<organism evidence="2 3">
    <name type="scientific">Rhodocollybia butyracea</name>
    <dbReference type="NCBI Taxonomy" id="206335"/>
    <lineage>
        <taxon>Eukaryota</taxon>
        <taxon>Fungi</taxon>
        <taxon>Dikarya</taxon>
        <taxon>Basidiomycota</taxon>
        <taxon>Agaricomycotina</taxon>
        <taxon>Agaricomycetes</taxon>
        <taxon>Agaricomycetidae</taxon>
        <taxon>Agaricales</taxon>
        <taxon>Marasmiineae</taxon>
        <taxon>Omphalotaceae</taxon>
        <taxon>Rhodocollybia</taxon>
    </lineage>
</organism>
<keyword evidence="3" id="KW-1185">Reference proteome</keyword>
<comment type="caution">
    <text evidence="2">The sequence shown here is derived from an EMBL/GenBank/DDBJ whole genome shotgun (WGS) entry which is preliminary data.</text>
</comment>
<dbReference type="EMBL" id="JADNRY010000086">
    <property type="protein sequence ID" value="KAF9066533.1"/>
    <property type="molecule type" value="Genomic_DNA"/>
</dbReference>
<name>A0A9P5PMC7_9AGAR</name>
<feature type="compositionally biased region" description="Acidic residues" evidence="1">
    <location>
        <begin position="191"/>
        <end position="209"/>
    </location>
</feature>
<feature type="region of interest" description="Disordered" evidence="1">
    <location>
        <begin position="1"/>
        <end position="77"/>
    </location>
</feature>
<evidence type="ECO:0000256" key="1">
    <source>
        <dbReference type="SAM" id="MobiDB-lite"/>
    </source>
</evidence>
<gene>
    <name evidence="2" type="ORF">BDP27DRAFT_1423780</name>
</gene>
<feature type="compositionally biased region" description="Basic and acidic residues" evidence="1">
    <location>
        <begin position="48"/>
        <end position="61"/>
    </location>
</feature>
<proteinExistence type="predicted"/>